<feature type="region of interest" description="Disordered" evidence="1">
    <location>
        <begin position="148"/>
        <end position="173"/>
    </location>
</feature>
<sequence length="173" mass="18896">MGTTVTSHFGEFSIDDYHYTPQKQSSYLAAAFPTSRGHTCNTAGDTCCETTATNMEEDTSKCVVVRGFPIVDGEQLESLKDKLQIYFQSTKDSGGGDVHHLKLVEPGLIEIQFVEGEATKNVLSRTNHQINAFGKDYLLDVLPYRPAHDAGQPAAGPPAGSNRFDPREGWDQG</sequence>
<organism evidence="3 4">
    <name type="scientific">Branchiostoma lanceolatum</name>
    <name type="common">Common lancelet</name>
    <name type="synonym">Amphioxus lanceolatum</name>
    <dbReference type="NCBI Taxonomy" id="7740"/>
    <lineage>
        <taxon>Eukaryota</taxon>
        <taxon>Metazoa</taxon>
        <taxon>Chordata</taxon>
        <taxon>Cephalochordata</taxon>
        <taxon>Leptocardii</taxon>
        <taxon>Amphioxiformes</taxon>
        <taxon>Branchiostomatidae</taxon>
        <taxon>Branchiostoma</taxon>
    </lineage>
</organism>
<evidence type="ECO:0000313" key="4">
    <source>
        <dbReference type="Proteomes" id="UP000838412"/>
    </source>
</evidence>
<reference evidence="3" key="1">
    <citation type="submission" date="2022-01" db="EMBL/GenBank/DDBJ databases">
        <authorList>
            <person name="Braso-Vives M."/>
        </authorList>
    </citation>
    <scope>NUCLEOTIDE SEQUENCE</scope>
</reference>
<accession>A0A8K0ER01</accession>
<dbReference type="Proteomes" id="UP000838412">
    <property type="component" value="Chromosome 3"/>
</dbReference>
<evidence type="ECO:0000256" key="1">
    <source>
        <dbReference type="SAM" id="MobiDB-lite"/>
    </source>
</evidence>
<evidence type="ECO:0000259" key="2">
    <source>
        <dbReference type="Pfam" id="PF23222"/>
    </source>
</evidence>
<dbReference type="Gene3D" id="3.30.70.330">
    <property type="match status" value="1"/>
</dbReference>
<protein>
    <submittedName>
        <fullName evidence="3">Hypp1907 protein</fullName>
    </submittedName>
</protein>
<dbReference type="InterPro" id="IPR057051">
    <property type="entry name" value="PARP14_RPM_1"/>
</dbReference>
<feature type="domain" description="PAR14-like first RRM" evidence="2">
    <location>
        <begin position="74"/>
        <end position="135"/>
    </location>
</feature>
<dbReference type="Pfam" id="PF23222">
    <property type="entry name" value="RRM_PARP14_1"/>
    <property type="match status" value="1"/>
</dbReference>
<keyword evidence="4" id="KW-1185">Reference proteome</keyword>
<proteinExistence type="predicted"/>
<name>A0A8K0ER01_BRALA</name>
<feature type="compositionally biased region" description="Basic and acidic residues" evidence="1">
    <location>
        <begin position="164"/>
        <end position="173"/>
    </location>
</feature>
<dbReference type="OrthoDB" id="6133115at2759"/>
<dbReference type="InterPro" id="IPR012677">
    <property type="entry name" value="Nucleotide-bd_a/b_plait_sf"/>
</dbReference>
<evidence type="ECO:0000313" key="3">
    <source>
        <dbReference type="EMBL" id="CAH1257855.1"/>
    </source>
</evidence>
<gene>
    <name evidence="3" type="primary">Hypp1907</name>
    <name evidence="3" type="ORF">BLAG_LOCUS15619</name>
</gene>
<dbReference type="AlphaFoldDB" id="A0A8K0ER01"/>
<feature type="compositionally biased region" description="Low complexity" evidence="1">
    <location>
        <begin position="149"/>
        <end position="160"/>
    </location>
</feature>
<dbReference type="EMBL" id="OV696688">
    <property type="protein sequence ID" value="CAH1257855.1"/>
    <property type="molecule type" value="Genomic_DNA"/>
</dbReference>